<evidence type="ECO:0000256" key="1">
    <source>
        <dbReference type="SAM" id="Phobius"/>
    </source>
</evidence>
<dbReference type="AlphaFoldDB" id="A0A426XG60"/>
<dbReference type="Proteomes" id="UP000287651">
    <property type="component" value="Unassembled WGS sequence"/>
</dbReference>
<keyword evidence="1" id="KW-0812">Transmembrane</keyword>
<reference evidence="2 3" key="1">
    <citation type="journal article" date="2014" name="Agronomy (Basel)">
        <title>A Draft Genome Sequence for Ensete ventricosum, the Drought-Tolerant Tree Against Hunger.</title>
        <authorList>
            <person name="Harrison J."/>
            <person name="Moore K.A."/>
            <person name="Paszkiewicz K."/>
            <person name="Jones T."/>
            <person name="Grant M."/>
            <person name="Ambacheew D."/>
            <person name="Muzemil S."/>
            <person name="Studholme D.J."/>
        </authorList>
    </citation>
    <scope>NUCLEOTIDE SEQUENCE [LARGE SCALE GENOMIC DNA]</scope>
</reference>
<accession>A0A426XG60</accession>
<sequence length="137" mass="14567">MDSRGSLWTSSTPVLIENFMIRWYIETTALSLLSVGLPMMALYADGSTTTMNDTNSVFDLGSSPTVTERIVIPAGEIESPVNPPQIFALIGLGVLRSPLSRIWRKTLVRVELSGIGRGLGAGSSGMSLLLGVPEGCP</sequence>
<feature type="transmembrane region" description="Helical" evidence="1">
    <location>
        <begin position="20"/>
        <end position="43"/>
    </location>
</feature>
<evidence type="ECO:0000313" key="2">
    <source>
        <dbReference type="EMBL" id="RRT38452.1"/>
    </source>
</evidence>
<dbReference type="EMBL" id="AMZH03021200">
    <property type="protein sequence ID" value="RRT38452.1"/>
    <property type="molecule type" value="Genomic_DNA"/>
</dbReference>
<keyword evidence="1" id="KW-1133">Transmembrane helix</keyword>
<protein>
    <submittedName>
        <fullName evidence="2">Uncharacterized protein</fullName>
    </submittedName>
</protein>
<gene>
    <name evidence="2" type="ORF">B296_00056779</name>
</gene>
<name>A0A426XG60_ENSVE</name>
<evidence type="ECO:0000313" key="3">
    <source>
        <dbReference type="Proteomes" id="UP000287651"/>
    </source>
</evidence>
<proteinExistence type="predicted"/>
<comment type="caution">
    <text evidence="2">The sequence shown here is derived from an EMBL/GenBank/DDBJ whole genome shotgun (WGS) entry which is preliminary data.</text>
</comment>
<organism evidence="2 3">
    <name type="scientific">Ensete ventricosum</name>
    <name type="common">Abyssinian banana</name>
    <name type="synonym">Musa ensete</name>
    <dbReference type="NCBI Taxonomy" id="4639"/>
    <lineage>
        <taxon>Eukaryota</taxon>
        <taxon>Viridiplantae</taxon>
        <taxon>Streptophyta</taxon>
        <taxon>Embryophyta</taxon>
        <taxon>Tracheophyta</taxon>
        <taxon>Spermatophyta</taxon>
        <taxon>Magnoliopsida</taxon>
        <taxon>Liliopsida</taxon>
        <taxon>Zingiberales</taxon>
        <taxon>Musaceae</taxon>
        <taxon>Ensete</taxon>
    </lineage>
</organism>
<keyword evidence="1" id="KW-0472">Membrane</keyword>